<reference evidence="3" key="2">
    <citation type="submission" date="2025-08" db="UniProtKB">
        <authorList>
            <consortium name="Ensembl"/>
        </authorList>
    </citation>
    <scope>IDENTIFICATION</scope>
</reference>
<keyword evidence="4" id="KW-1185">Reference proteome</keyword>
<accession>A0A8C5GZ07</accession>
<feature type="compositionally biased region" description="Polar residues" evidence="2">
    <location>
        <begin position="12"/>
        <end position="22"/>
    </location>
</feature>
<feature type="region of interest" description="Disordered" evidence="2">
    <location>
        <begin position="1"/>
        <end position="58"/>
    </location>
</feature>
<evidence type="ECO:0000256" key="2">
    <source>
        <dbReference type="SAM" id="MobiDB-lite"/>
    </source>
</evidence>
<comment type="similarity">
    <text evidence="1">Belongs to the TCP11 family.</text>
</comment>
<feature type="compositionally biased region" description="Polar residues" evidence="2">
    <location>
        <begin position="30"/>
        <end position="47"/>
    </location>
</feature>
<dbReference type="OrthoDB" id="276323at2759"/>
<organism evidence="3 4">
    <name type="scientific">Gouania willdenowi</name>
    <name type="common">Blunt-snouted clingfish</name>
    <name type="synonym">Lepadogaster willdenowi</name>
    <dbReference type="NCBI Taxonomy" id="441366"/>
    <lineage>
        <taxon>Eukaryota</taxon>
        <taxon>Metazoa</taxon>
        <taxon>Chordata</taxon>
        <taxon>Craniata</taxon>
        <taxon>Vertebrata</taxon>
        <taxon>Euteleostomi</taxon>
        <taxon>Actinopterygii</taxon>
        <taxon>Neopterygii</taxon>
        <taxon>Teleostei</taxon>
        <taxon>Neoteleostei</taxon>
        <taxon>Acanthomorphata</taxon>
        <taxon>Ovalentaria</taxon>
        <taxon>Blenniimorphae</taxon>
        <taxon>Blenniiformes</taxon>
        <taxon>Gobiesocoidei</taxon>
        <taxon>Gobiesocidae</taxon>
        <taxon>Gobiesocinae</taxon>
        <taxon>Gouania</taxon>
    </lineage>
</organism>
<dbReference type="PANTHER" id="PTHR12832">
    <property type="entry name" value="TESTIS-SPECIFIC PROTEIN PBS13 T-COMPLEX 11"/>
    <property type="match status" value="1"/>
</dbReference>
<dbReference type="GeneID" id="114466210"/>
<dbReference type="Ensembl" id="ENSGWIT00000040542.1">
    <property type="protein sequence ID" value="ENSGWIP00000037228.1"/>
    <property type="gene ID" value="ENSGWIG00000019126.1"/>
</dbReference>
<evidence type="ECO:0008006" key="5">
    <source>
        <dbReference type="Google" id="ProtNLM"/>
    </source>
</evidence>
<evidence type="ECO:0000313" key="4">
    <source>
        <dbReference type="Proteomes" id="UP000694680"/>
    </source>
</evidence>
<dbReference type="GO" id="GO:0007165">
    <property type="term" value="P:signal transduction"/>
    <property type="evidence" value="ECO:0007669"/>
    <property type="project" value="TreeGrafter"/>
</dbReference>
<name>A0A8C5GZ07_GOUWI</name>
<dbReference type="Proteomes" id="UP000694680">
    <property type="component" value="Chromosome 6"/>
</dbReference>
<dbReference type="Pfam" id="PF05794">
    <property type="entry name" value="Tcp11"/>
    <property type="match status" value="1"/>
</dbReference>
<evidence type="ECO:0000256" key="1">
    <source>
        <dbReference type="ARBA" id="ARBA00010954"/>
    </source>
</evidence>
<sequence>MPLNDEQPPSPSSGEDQGSDVESSSEHCDSVTTSDLESSCESSKHCTPSSSPPKSLTLDEVKDTTRDMFNLSLSHEVIMNHSYRVQYDTLPQGSLWKLVRDNLHKAYWDKLESELNDDPPVYEHAIKLLEEIREILLSFLNPGANQTRTQITEVLDMDLIRQQAENDAVDMQGLASYIITTMGKMCTPMRDEEIKKLRENTDNIVILFREIFRVLDLMNLDMLNWSIRYLRHLMQRHGVEYEREKFQSILDKVPNALDRTTLWIRSALDELTSINANMEQSGKGQREMPTPFQVLNMAFLNILTWDYSKGPLPETWITDEGRVQEIQWQLQQSQAVCEVLLIIYSTVGGPIQGLPSLSERLKRMISVLLDGMHRPDFNLNEALEGISAQICCELNKSLIERGYPALSPALQATLKGQICGISQRDNPICTLVEDRVHHFFRAVLTDPKPQARLEQTPAGLTSIKPELVTLGSKFTTLVNYNRSVYGPFYANIMKTLMFNGSLPTPIPPQSPSQDCV</sequence>
<evidence type="ECO:0000313" key="3">
    <source>
        <dbReference type="Ensembl" id="ENSGWIP00000037228.1"/>
    </source>
</evidence>
<dbReference type="PANTHER" id="PTHR12832:SF17">
    <property type="entry name" value="T-COMPLEX PROTEIN 11-LIKE PROTEIN 2"/>
    <property type="match status" value="1"/>
</dbReference>
<dbReference type="RefSeq" id="XP_028307580.1">
    <property type="nucleotide sequence ID" value="XM_028451779.1"/>
</dbReference>
<dbReference type="CTD" id="255394"/>
<proteinExistence type="inferred from homology"/>
<gene>
    <name evidence="3" type="primary">tcp11l2</name>
</gene>
<dbReference type="InterPro" id="IPR008862">
    <property type="entry name" value="Tcp11"/>
</dbReference>
<dbReference type="AlphaFoldDB" id="A0A8C5GZ07"/>
<reference evidence="3" key="3">
    <citation type="submission" date="2025-09" db="UniProtKB">
        <authorList>
            <consortium name="Ensembl"/>
        </authorList>
    </citation>
    <scope>IDENTIFICATION</scope>
</reference>
<protein>
    <recommendedName>
        <fullName evidence="5">T-complex 11, testis-specific-like 2</fullName>
    </recommendedName>
</protein>
<reference evidence="3" key="1">
    <citation type="submission" date="2020-06" db="EMBL/GenBank/DDBJ databases">
        <authorList>
            <consortium name="Wellcome Sanger Institute Data Sharing"/>
        </authorList>
    </citation>
    <scope>NUCLEOTIDE SEQUENCE [LARGE SCALE GENOMIC DNA]</scope>
</reference>